<dbReference type="InterPro" id="IPR019554">
    <property type="entry name" value="Soluble_ligand-bd"/>
</dbReference>
<evidence type="ECO:0000256" key="2">
    <source>
        <dbReference type="SAM" id="SignalP"/>
    </source>
</evidence>
<dbReference type="Gene3D" id="3.30.1950.10">
    <property type="entry name" value="wza like domain"/>
    <property type="match status" value="1"/>
</dbReference>
<dbReference type="InterPro" id="IPR003715">
    <property type="entry name" value="Poly_export_N"/>
</dbReference>
<dbReference type="PANTHER" id="PTHR33619:SF3">
    <property type="entry name" value="POLYSACCHARIDE EXPORT PROTEIN GFCE-RELATED"/>
    <property type="match status" value="1"/>
</dbReference>
<dbReference type="InterPro" id="IPR049712">
    <property type="entry name" value="Poly_export"/>
</dbReference>
<dbReference type="Pfam" id="PF10531">
    <property type="entry name" value="SLBB"/>
    <property type="match status" value="1"/>
</dbReference>
<dbReference type="Gene3D" id="3.10.560.10">
    <property type="entry name" value="Outer membrane lipoprotein wza domain like"/>
    <property type="match status" value="1"/>
</dbReference>
<accession>A0A7W4IIK9</accession>
<evidence type="ECO:0000256" key="1">
    <source>
        <dbReference type="ARBA" id="ARBA00022729"/>
    </source>
</evidence>
<gene>
    <name evidence="5" type="ORF">HLH26_02400</name>
</gene>
<dbReference type="Proteomes" id="UP000561077">
    <property type="component" value="Unassembled WGS sequence"/>
</dbReference>
<sequence>MLAVTFLRRLPVVLLAVCFAGCVQHLDPKPHSARNFAPWTNDPVPYRLSPGDVVALQFTLNPELNENELSIAPDGTITAPLLGAVDAAGLSLVELKKNLQRRYRAYLRQASFDVLIHSYGAAQIYVGGEVKTQGIYPLKGATDAMQAVVTAGGAIDSAKLAQTIVIRRRGDGRPMMRTVDLRHYLNTADTRDRVMLQPGDLVYVPKTEIASFDIFIDQYLDKSVPFNKTFNYNMGSSVFY</sequence>
<dbReference type="GO" id="GO:0015159">
    <property type="term" value="F:polysaccharide transmembrane transporter activity"/>
    <property type="evidence" value="ECO:0007669"/>
    <property type="project" value="InterPro"/>
</dbReference>
<reference evidence="5 6" key="1">
    <citation type="submission" date="2020-04" db="EMBL/GenBank/DDBJ databases">
        <title>Description of novel Gluconacetobacter.</title>
        <authorList>
            <person name="Sombolestani A."/>
        </authorList>
    </citation>
    <scope>NUCLEOTIDE SEQUENCE [LARGE SCALE GENOMIC DNA]</scope>
    <source>
        <strain evidence="5 6">LMG 1731</strain>
    </source>
</reference>
<comment type="caution">
    <text evidence="5">The sequence shown here is derived from an EMBL/GenBank/DDBJ whole genome shotgun (WGS) entry which is preliminary data.</text>
</comment>
<dbReference type="RefSeq" id="WP_182977184.1">
    <property type="nucleotide sequence ID" value="NZ_JABEQN010000002.1"/>
</dbReference>
<dbReference type="AlphaFoldDB" id="A0A7W4IIK9"/>
<protein>
    <submittedName>
        <fullName evidence="5">Polysaccharide export protein</fullName>
    </submittedName>
</protein>
<organism evidence="5 6">
    <name type="scientific">Gluconacetobacter dulcium</name>
    <dbReference type="NCBI Taxonomy" id="2729096"/>
    <lineage>
        <taxon>Bacteria</taxon>
        <taxon>Pseudomonadati</taxon>
        <taxon>Pseudomonadota</taxon>
        <taxon>Alphaproteobacteria</taxon>
        <taxon>Acetobacterales</taxon>
        <taxon>Acetobacteraceae</taxon>
        <taxon>Gluconacetobacter</taxon>
    </lineage>
</organism>
<dbReference type="Pfam" id="PF02563">
    <property type="entry name" value="Poly_export"/>
    <property type="match status" value="1"/>
</dbReference>
<dbReference type="PANTHER" id="PTHR33619">
    <property type="entry name" value="POLYSACCHARIDE EXPORT PROTEIN GFCE-RELATED"/>
    <property type="match status" value="1"/>
</dbReference>
<feature type="domain" description="Soluble ligand binding" evidence="4">
    <location>
        <begin position="124"/>
        <end position="177"/>
    </location>
</feature>
<feature type="chain" id="PRO_5031381715" evidence="2">
    <location>
        <begin position="26"/>
        <end position="240"/>
    </location>
</feature>
<name>A0A7W4IIK9_9PROT</name>
<evidence type="ECO:0000259" key="3">
    <source>
        <dbReference type="Pfam" id="PF02563"/>
    </source>
</evidence>
<feature type="signal peptide" evidence="2">
    <location>
        <begin position="1"/>
        <end position="25"/>
    </location>
</feature>
<dbReference type="EMBL" id="JABEQO010000002">
    <property type="protein sequence ID" value="MBB2163399.1"/>
    <property type="molecule type" value="Genomic_DNA"/>
</dbReference>
<evidence type="ECO:0000313" key="5">
    <source>
        <dbReference type="EMBL" id="MBB2163399.1"/>
    </source>
</evidence>
<evidence type="ECO:0000259" key="4">
    <source>
        <dbReference type="Pfam" id="PF10531"/>
    </source>
</evidence>
<evidence type="ECO:0000313" key="6">
    <source>
        <dbReference type="Proteomes" id="UP000561077"/>
    </source>
</evidence>
<proteinExistence type="predicted"/>
<feature type="domain" description="Polysaccharide export protein N-terminal" evidence="3">
    <location>
        <begin position="43"/>
        <end position="115"/>
    </location>
</feature>
<keyword evidence="1 2" id="KW-0732">Signal</keyword>